<dbReference type="EMBL" id="JYDQ01000022">
    <property type="protein sequence ID" value="KRY20802.1"/>
    <property type="molecule type" value="Genomic_DNA"/>
</dbReference>
<proteinExistence type="predicted"/>
<protein>
    <submittedName>
        <fullName evidence="1">Uncharacterized protein</fullName>
    </submittedName>
</protein>
<sequence>MQKNNCENVFQQCLIISHNLHAFSTANQRDNNSIFYKIKANKWTILPIFTEHPPPIASSVFISCTYPKIAWKNILKLNLTIFIRNRKMALIIRFEQWRKLHCYGSDQSCVICANHDH</sequence>
<organism evidence="1 2">
    <name type="scientific">Trichinella patagoniensis</name>
    <dbReference type="NCBI Taxonomy" id="990121"/>
    <lineage>
        <taxon>Eukaryota</taxon>
        <taxon>Metazoa</taxon>
        <taxon>Ecdysozoa</taxon>
        <taxon>Nematoda</taxon>
        <taxon>Enoplea</taxon>
        <taxon>Dorylaimia</taxon>
        <taxon>Trichinellida</taxon>
        <taxon>Trichinellidae</taxon>
        <taxon>Trichinella</taxon>
    </lineage>
</organism>
<dbReference type="AlphaFoldDB" id="A0A0V1A7I8"/>
<evidence type="ECO:0000313" key="1">
    <source>
        <dbReference type="EMBL" id="KRY20802.1"/>
    </source>
</evidence>
<dbReference type="Proteomes" id="UP000054783">
    <property type="component" value="Unassembled WGS sequence"/>
</dbReference>
<reference evidence="1 2" key="1">
    <citation type="submission" date="2015-01" db="EMBL/GenBank/DDBJ databases">
        <title>Evolution of Trichinella species and genotypes.</title>
        <authorList>
            <person name="Korhonen P.K."/>
            <person name="Edoardo P."/>
            <person name="Giuseppe L.R."/>
            <person name="Gasser R.B."/>
        </authorList>
    </citation>
    <scope>NUCLEOTIDE SEQUENCE [LARGE SCALE GENOMIC DNA]</scope>
    <source>
        <strain evidence="1">ISS2496</strain>
    </source>
</reference>
<evidence type="ECO:0000313" key="2">
    <source>
        <dbReference type="Proteomes" id="UP000054783"/>
    </source>
</evidence>
<comment type="caution">
    <text evidence="1">The sequence shown here is derived from an EMBL/GenBank/DDBJ whole genome shotgun (WGS) entry which is preliminary data.</text>
</comment>
<accession>A0A0V1A7I8</accession>
<name>A0A0V1A7I8_9BILA</name>
<gene>
    <name evidence="1" type="ORF">T12_15424</name>
</gene>
<keyword evidence="2" id="KW-1185">Reference proteome</keyword>